<proteinExistence type="predicted"/>
<keyword evidence="3 6" id="KW-0479">Metal-binding</keyword>
<dbReference type="GO" id="GO:0046872">
    <property type="term" value="F:metal ion binding"/>
    <property type="evidence" value="ECO:0007669"/>
    <property type="project" value="UniProtKB-KW"/>
</dbReference>
<protein>
    <submittedName>
        <fullName evidence="9">Cytochrome c family protein</fullName>
    </submittedName>
</protein>
<dbReference type="Pfam" id="PF00034">
    <property type="entry name" value="Cytochrom_C"/>
    <property type="match status" value="1"/>
</dbReference>
<sequence>MRHPLSLALILSAAIVSTAAAHGNADHGKTLFSRCAACHAATDQNKVGPGLAGVFGRPAGTAPNFRYSKAMIAYAKPWDEQTLDGFLTAPAKAIPGTSMTIAVSKASDRADIIAYLKSLGSP</sequence>
<keyword evidence="1" id="KW-0813">Transport</keyword>
<evidence type="ECO:0000313" key="10">
    <source>
        <dbReference type="Proteomes" id="UP000558284"/>
    </source>
</evidence>
<dbReference type="InterPro" id="IPR009056">
    <property type="entry name" value="Cyt_c-like_dom"/>
</dbReference>
<keyword evidence="4" id="KW-0249">Electron transport</keyword>
<evidence type="ECO:0000259" key="8">
    <source>
        <dbReference type="PROSITE" id="PS51007"/>
    </source>
</evidence>
<dbReference type="PRINTS" id="PR00604">
    <property type="entry name" value="CYTCHRMECIAB"/>
</dbReference>
<organism evidence="9 10">
    <name type="scientific">Mesorhizobium neociceri</name>
    <dbReference type="NCBI Taxonomy" id="1307853"/>
    <lineage>
        <taxon>Bacteria</taxon>
        <taxon>Pseudomonadati</taxon>
        <taxon>Pseudomonadota</taxon>
        <taxon>Alphaproteobacteria</taxon>
        <taxon>Hyphomicrobiales</taxon>
        <taxon>Phyllobacteriaceae</taxon>
        <taxon>Mesorhizobium</taxon>
    </lineage>
</organism>
<dbReference type="GO" id="GO:0009055">
    <property type="term" value="F:electron transfer activity"/>
    <property type="evidence" value="ECO:0007669"/>
    <property type="project" value="InterPro"/>
</dbReference>
<dbReference type="PANTHER" id="PTHR11961">
    <property type="entry name" value="CYTOCHROME C"/>
    <property type="match status" value="1"/>
</dbReference>
<feature type="signal peptide" evidence="7">
    <location>
        <begin position="1"/>
        <end position="21"/>
    </location>
</feature>
<comment type="caution">
    <text evidence="9">The sequence shown here is derived from an EMBL/GenBank/DDBJ whole genome shotgun (WGS) entry which is preliminary data.</text>
</comment>
<name>A0A838B9N5_9HYPH</name>
<dbReference type="RefSeq" id="WP_181060444.1">
    <property type="nucleotide sequence ID" value="NZ_JACDTY010000014.1"/>
</dbReference>
<accession>A0A838B9N5</accession>
<dbReference type="AlphaFoldDB" id="A0A838B9N5"/>
<evidence type="ECO:0000313" key="9">
    <source>
        <dbReference type="EMBL" id="MBA1143428.1"/>
    </source>
</evidence>
<dbReference type="Gene3D" id="1.10.760.10">
    <property type="entry name" value="Cytochrome c-like domain"/>
    <property type="match status" value="1"/>
</dbReference>
<dbReference type="InterPro" id="IPR002327">
    <property type="entry name" value="Cyt_c_1A/1B"/>
</dbReference>
<dbReference type="Proteomes" id="UP000558284">
    <property type="component" value="Unassembled WGS sequence"/>
</dbReference>
<dbReference type="SUPFAM" id="SSF46626">
    <property type="entry name" value="Cytochrome c"/>
    <property type="match status" value="1"/>
</dbReference>
<evidence type="ECO:0000256" key="4">
    <source>
        <dbReference type="ARBA" id="ARBA00022982"/>
    </source>
</evidence>
<dbReference type="PROSITE" id="PS51007">
    <property type="entry name" value="CYTC"/>
    <property type="match status" value="1"/>
</dbReference>
<dbReference type="GO" id="GO:0020037">
    <property type="term" value="F:heme binding"/>
    <property type="evidence" value="ECO:0007669"/>
    <property type="project" value="InterPro"/>
</dbReference>
<keyword evidence="7" id="KW-0732">Signal</keyword>
<evidence type="ECO:0000256" key="3">
    <source>
        <dbReference type="ARBA" id="ARBA00022723"/>
    </source>
</evidence>
<gene>
    <name evidence="9" type="ORF">H0241_24705</name>
</gene>
<keyword evidence="10" id="KW-1185">Reference proteome</keyword>
<dbReference type="InterPro" id="IPR036909">
    <property type="entry name" value="Cyt_c-like_dom_sf"/>
</dbReference>
<feature type="domain" description="Cytochrome c" evidence="8">
    <location>
        <begin position="23"/>
        <end position="120"/>
    </location>
</feature>
<evidence type="ECO:0000256" key="6">
    <source>
        <dbReference type="PROSITE-ProRule" id="PRU00433"/>
    </source>
</evidence>
<dbReference type="EMBL" id="JACDTY010000014">
    <property type="protein sequence ID" value="MBA1143428.1"/>
    <property type="molecule type" value="Genomic_DNA"/>
</dbReference>
<feature type="chain" id="PRO_5033009725" evidence="7">
    <location>
        <begin position="22"/>
        <end position="122"/>
    </location>
</feature>
<evidence type="ECO:0000256" key="5">
    <source>
        <dbReference type="ARBA" id="ARBA00023004"/>
    </source>
</evidence>
<evidence type="ECO:0000256" key="1">
    <source>
        <dbReference type="ARBA" id="ARBA00022448"/>
    </source>
</evidence>
<evidence type="ECO:0000256" key="2">
    <source>
        <dbReference type="ARBA" id="ARBA00022617"/>
    </source>
</evidence>
<reference evidence="9 10" key="1">
    <citation type="submission" date="2020-07" db="EMBL/GenBank/DDBJ databases">
        <title>Definition of the novel symbiovar canariense within Mesorhizobium novociceri, a new species of genus Mesorhizobium nodulating Cicer canariense in the Caldera de Taburiente National Park (La Palma, Canary Islands).</title>
        <authorList>
            <person name="Leon-Barrios M."/>
            <person name="Perez-Yepez J."/>
            <person name="Flores-Felix J.D."/>
            <person name="Ramirez-Baena M.H."/>
            <person name="Pulido-Suarez L."/>
            <person name="Igual J.M."/>
            <person name="Velazquez E."/>
            <person name="Peix A."/>
        </authorList>
    </citation>
    <scope>NUCLEOTIDE SEQUENCE [LARGE SCALE GENOMIC DNA]</scope>
    <source>
        <strain evidence="9 10">CCANP35</strain>
    </source>
</reference>
<evidence type="ECO:0000256" key="7">
    <source>
        <dbReference type="SAM" id="SignalP"/>
    </source>
</evidence>
<keyword evidence="2 6" id="KW-0349">Heme</keyword>
<keyword evidence="5 6" id="KW-0408">Iron</keyword>